<keyword evidence="3" id="KW-1185">Reference proteome</keyword>
<dbReference type="RefSeq" id="WP_320005361.1">
    <property type="nucleotide sequence ID" value="NZ_JAUHJS010000008.1"/>
</dbReference>
<reference evidence="2" key="1">
    <citation type="submission" date="2023-06" db="EMBL/GenBank/DDBJ databases">
        <title>Cytophagales bacterium Strain LB-30, isolated from soil.</title>
        <authorList>
            <person name="Liu B."/>
        </authorList>
    </citation>
    <scope>NUCLEOTIDE SEQUENCE</scope>
    <source>
        <strain evidence="2">LB-30</strain>
    </source>
</reference>
<dbReference type="EMBL" id="JAUHJS010000008">
    <property type="protein sequence ID" value="MDN4166825.1"/>
    <property type="molecule type" value="Genomic_DNA"/>
</dbReference>
<dbReference type="PROSITE" id="PS50995">
    <property type="entry name" value="HTH_MARR_2"/>
    <property type="match status" value="1"/>
</dbReference>
<organism evidence="2 3">
    <name type="scientific">Shiella aurantiaca</name>
    <dbReference type="NCBI Taxonomy" id="3058365"/>
    <lineage>
        <taxon>Bacteria</taxon>
        <taxon>Pseudomonadati</taxon>
        <taxon>Bacteroidota</taxon>
        <taxon>Cytophagia</taxon>
        <taxon>Cytophagales</taxon>
        <taxon>Shiellaceae</taxon>
        <taxon>Shiella</taxon>
    </lineage>
</organism>
<proteinExistence type="predicted"/>
<dbReference type="PANTHER" id="PTHR33164:SF43">
    <property type="entry name" value="HTH-TYPE TRANSCRIPTIONAL REPRESSOR YETL"/>
    <property type="match status" value="1"/>
</dbReference>
<dbReference type="Proteomes" id="UP001168552">
    <property type="component" value="Unassembled WGS sequence"/>
</dbReference>
<comment type="caution">
    <text evidence="2">The sequence shown here is derived from an EMBL/GenBank/DDBJ whole genome shotgun (WGS) entry which is preliminary data.</text>
</comment>
<dbReference type="PANTHER" id="PTHR33164">
    <property type="entry name" value="TRANSCRIPTIONAL REGULATOR, MARR FAMILY"/>
    <property type="match status" value="1"/>
</dbReference>
<accession>A0ABT8F8L9</accession>
<gene>
    <name evidence="2" type="ORF">QWY31_15040</name>
</gene>
<sequence length="211" mass="24202">MQETFDELEDLLKNYRNFKMEGRKGLSNFGVFLQKQSENNASPQEVKSYPPGVPLPALIAHLWGRMLRHTAFLTKKALEETELRSLDEFGILITVEQHQKPSKSQIVQETLQEPTTCFESIKRLERLGLIKEQPDADDKRVRRVSFTEKGAAHFRMVKGKVFLLAQILVGNSTEAEQVQLLQLLKNLDAYHSQLAINESKEKIEAIVAERR</sequence>
<dbReference type="Pfam" id="PF13463">
    <property type="entry name" value="HTH_27"/>
    <property type="match status" value="1"/>
</dbReference>
<dbReference type="SMART" id="SM00347">
    <property type="entry name" value="HTH_MARR"/>
    <property type="match status" value="1"/>
</dbReference>
<dbReference type="InterPro" id="IPR036390">
    <property type="entry name" value="WH_DNA-bd_sf"/>
</dbReference>
<dbReference type="InterPro" id="IPR000835">
    <property type="entry name" value="HTH_MarR-typ"/>
</dbReference>
<dbReference type="InterPro" id="IPR039422">
    <property type="entry name" value="MarR/SlyA-like"/>
</dbReference>
<evidence type="ECO:0000313" key="3">
    <source>
        <dbReference type="Proteomes" id="UP001168552"/>
    </source>
</evidence>
<protein>
    <submittedName>
        <fullName evidence="2">MarR family winged helix-turn-helix transcriptional regulator</fullName>
    </submittedName>
</protein>
<evidence type="ECO:0000259" key="1">
    <source>
        <dbReference type="PROSITE" id="PS50995"/>
    </source>
</evidence>
<dbReference type="SUPFAM" id="SSF46785">
    <property type="entry name" value="Winged helix' DNA-binding domain"/>
    <property type="match status" value="1"/>
</dbReference>
<dbReference type="PRINTS" id="PR00598">
    <property type="entry name" value="HTHMARR"/>
</dbReference>
<feature type="domain" description="HTH marR-type" evidence="1">
    <location>
        <begin position="52"/>
        <end position="189"/>
    </location>
</feature>
<evidence type="ECO:0000313" key="2">
    <source>
        <dbReference type="EMBL" id="MDN4166825.1"/>
    </source>
</evidence>
<dbReference type="InterPro" id="IPR036388">
    <property type="entry name" value="WH-like_DNA-bd_sf"/>
</dbReference>
<dbReference type="Gene3D" id="1.10.10.10">
    <property type="entry name" value="Winged helix-like DNA-binding domain superfamily/Winged helix DNA-binding domain"/>
    <property type="match status" value="1"/>
</dbReference>
<name>A0ABT8F8L9_9BACT</name>